<dbReference type="Pfam" id="PF00535">
    <property type="entry name" value="Glycos_transf_2"/>
    <property type="match status" value="2"/>
</dbReference>
<organism evidence="6 7">
    <name type="scientific">Geobacter hydrogenophilus</name>
    <dbReference type="NCBI Taxonomy" id="40983"/>
    <lineage>
        <taxon>Bacteria</taxon>
        <taxon>Pseudomonadati</taxon>
        <taxon>Thermodesulfobacteriota</taxon>
        <taxon>Desulfuromonadia</taxon>
        <taxon>Geobacterales</taxon>
        <taxon>Geobacteraceae</taxon>
        <taxon>Geobacter</taxon>
    </lineage>
</organism>
<dbReference type="Proteomes" id="UP001144352">
    <property type="component" value="Unassembled WGS sequence"/>
</dbReference>
<dbReference type="InterPro" id="IPR001173">
    <property type="entry name" value="Glyco_trans_2-like"/>
</dbReference>
<dbReference type="SUPFAM" id="SSF53448">
    <property type="entry name" value="Nucleotide-diphospho-sugar transferases"/>
    <property type="match status" value="1"/>
</dbReference>
<dbReference type="Gene3D" id="3.90.550.10">
    <property type="entry name" value="Spore Coat Polysaccharide Biosynthesis Protein SpsA, Chain A"/>
    <property type="match status" value="1"/>
</dbReference>
<keyword evidence="7" id="KW-1185">Reference proteome</keyword>
<dbReference type="RefSeq" id="WP_246551803.1">
    <property type="nucleotide sequence ID" value="NZ_JAHCZI010000012.1"/>
</dbReference>
<protein>
    <submittedName>
        <fullName evidence="6">Glycosyl transferase family 2</fullName>
    </submittedName>
</protein>
<keyword evidence="2" id="KW-0328">Glycosyltransferase</keyword>
<dbReference type="PANTHER" id="PTHR43179">
    <property type="entry name" value="RHAMNOSYLTRANSFERASE WBBL"/>
    <property type="match status" value="1"/>
</dbReference>
<evidence type="ECO:0000256" key="2">
    <source>
        <dbReference type="ARBA" id="ARBA00022676"/>
    </source>
</evidence>
<dbReference type="PANTHER" id="PTHR43179:SF12">
    <property type="entry name" value="GALACTOFURANOSYLTRANSFERASE GLFT2"/>
    <property type="match status" value="1"/>
</dbReference>
<evidence type="ECO:0000256" key="1">
    <source>
        <dbReference type="ARBA" id="ARBA00006739"/>
    </source>
</evidence>
<evidence type="ECO:0000313" key="7">
    <source>
        <dbReference type="Proteomes" id="UP001144352"/>
    </source>
</evidence>
<keyword evidence="4" id="KW-1133">Transmembrane helix</keyword>
<keyword evidence="4" id="KW-0812">Transmembrane</keyword>
<keyword evidence="3 6" id="KW-0808">Transferase</keyword>
<sequence>MRGSVYIILVNWNGWRDTIECLESVMRNSYSAFRVIVCDNGSVDGSLERIKAWAEGRLDILPCPGSLREYSFPPVPKPLPYVEYGRGEAEAGGGAADDGKARLVLIGTGGNLGFAGGNNVGLRYALAKGDFDYVWLLNNDTVIHQDALSTMVAGMNKNPAAGICGSTLLHYERPERVQAQGGGYYCKWIGLPWHIGRFRHPMRLLAGRRVEKLMNYVVGASMVVSRKFLEDVGLMCEEYFLYFEETDWAIRAEGKYRLMYEPESIVFHKVGSSIGTSSNPGRKSMLCDYFSTRNRIYFTRKFYPYALPAIYLMLLGALLTRLLLGRWDRARMIMRLMVDHRTGYEQVSGKP</sequence>
<comment type="similarity">
    <text evidence="1">Belongs to the glycosyltransferase 2 family.</text>
</comment>
<evidence type="ECO:0000256" key="3">
    <source>
        <dbReference type="ARBA" id="ARBA00022679"/>
    </source>
</evidence>
<proteinExistence type="inferred from homology"/>
<evidence type="ECO:0000256" key="4">
    <source>
        <dbReference type="SAM" id="Phobius"/>
    </source>
</evidence>
<accession>A0A9W6FXA5</accession>
<comment type="caution">
    <text evidence="6">The sequence shown here is derived from an EMBL/GenBank/DDBJ whole genome shotgun (WGS) entry which is preliminary data.</text>
</comment>
<dbReference type="AlphaFoldDB" id="A0A9W6FXA5"/>
<evidence type="ECO:0000313" key="6">
    <source>
        <dbReference type="EMBL" id="GLI36606.1"/>
    </source>
</evidence>
<name>A0A9W6FXA5_9BACT</name>
<evidence type="ECO:0000259" key="5">
    <source>
        <dbReference type="Pfam" id="PF00535"/>
    </source>
</evidence>
<gene>
    <name evidence="6" type="ORF">GHYDROH2_01070</name>
</gene>
<reference evidence="6" key="1">
    <citation type="submission" date="2022-12" db="EMBL/GenBank/DDBJ databases">
        <title>Reference genome sequencing for broad-spectrum identification of bacterial and archaeal isolates by mass spectrometry.</title>
        <authorList>
            <person name="Sekiguchi Y."/>
            <person name="Tourlousse D.M."/>
        </authorList>
    </citation>
    <scope>NUCLEOTIDE SEQUENCE</scope>
    <source>
        <strain evidence="6">H2</strain>
    </source>
</reference>
<keyword evidence="4" id="KW-0472">Membrane</keyword>
<dbReference type="GO" id="GO:0016757">
    <property type="term" value="F:glycosyltransferase activity"/>
    <property type="evidence" value="ECO:0007669"/>
    <property type="project" value="UniProtKB-KW"/>
</dbReference>
<feature type="transmembrane region" description="Helical" evidence="4">
    <location>
        <begin position="302"/>
        <end position="324"/>
    </location>
</feature>
<feature type="domain" description="Glycosyltransferase 2-like" evidence="5">
    <location>
        <begin position="7"/>
        <end position="56"/>
    </location>
</feature>
<dbReference type="CDD" id="cd04186">
    <property type="entry name" value="GT_2_like_c"/>
    <property type="match status" value="1"/>
</dbReference>
<dbReference type="EMBL" id="BSDS01000001">
    <property type="protein sequence ID" value="GLI36606.1"/>
    <property type="molecule type" value="Genomic_DNA"/>
</dbReference>
<feature type="domain" description="Glycosyltransferase 2-like" evidence="5">
    <location>
        <begin position="104"/>
        <end position="197"/>
    </location>
</feature>
<dbReference type="InterPro" id="IPR029044">
    <property type="entry name" value="Nucleotide-diphossugar_trans"/>
</dbReference>